<evidence type="ECO:0000256" key="1">
    <source>
        <dbReference type="ARBA" id="ARBA00022737"/>
    </source>
</evidence>
<dbReference type="InterPro" id="IPR035466">
    <property type="entry name" value="GlmS/AgaS_SIS"/>
</dbReference>
<dbReference type="PANTHER" id="PTHR10937">
    <property type="entry name" value="GLUCOSAMINE--FRUCTOSE-6-PHOSPHATE AMINOTRANSFERASE, ISOMERIZING"/>
    <property type="match status" value="1"/>
</dbReference>
<sequence>MAFVHAEIASQPDCWREAALLAPTVAEHLPRPGERVAVVGCGTSWFMATAYAGLREAAGQGETDAFQASEFPAGRRYDRLVAITRSGTTTEVLDLLAALRGQLPTTVVVGDPASRAVALASAAVTMPFADERAVVQTRFATTALALLRAHLGDNLVALSADAEVAVRAPLPIDPARIEQVTFLGRGWTVGLAQEAALKCREAATFWAEAYPAMDYRHGPISVAAPGRLVWAFGGIPDGLPEDVAATGAAFVHSRTHGCRTVLTSWAAGRTPLDPMADLILAQRFAVELATSRGLDPDAPRHLARSVVLA</sequence>
<dbReference type="Proteomes" id="UP000319825">
    <property type="component" value="Unassembled WGS sequence"/>
</dbReference>
<dbReference type="AlphaFoldDB" id="A0A562I7L5"/>
<dbReference type="CDD" id="cd05009">
    <property type="entry name" value="SIS_GlmS_GlmD_2"/>
    <property type="match status" value="1"/>
</dbReference>
<keyword evidence="1" id="KW-0677">Repeat</keyword>
<accession>A0A562I7L5</accession>
<feature type="domain" description="SIS" evidence="2">
    <location>
        <begin position="25"/>
        <end position="165"/>
    </location>
</feature>
<reference evidence="3 4" key="1">
    <citation type="submission" date="2019-07" db="EMBL/GenBank/DDBJ databases">
        <title>R&amp;d 2014.</title>
        <authorList>
            <person name="Klenk H.-P."/>
        </authorList>
    </citation>
    <scope>NUCLEOTIDE SEQUENCE [LARGE SCALE GENOMIC DNA]</scope>
    <source>
        <strain evidence="3 4">DSM 43868</strain>
    </source>
</reference>
<dbReference type="OrthoDB" id="367283at2"/>
<gene>
    <name evidence="3" type="ORF">JD77_01851</name>
</gene>
<organism evidence="3 4">
    <name type="scientific">Micromonospora olivasterospora</name>
    <dbReference type="NCBI Taxonomy" id="1880"/>
    <lineage>
        <taxon>Bacteria</taxon>
        <taxon>Bacillati</taxon>
        <taxon>Actinomycetota</taxon>
        <taxon>Actinomycetes</taxon>
        <taxon>Micromonosporales</taxon>
        <taxon>Micromonosporaceae</taxon>
        <taxon>Micromonospora</taxon>
    </lineage>
</organism>
<dbReference type="PROSITE" id="PS51464">
    <property type="entry name" value="SIS"/>
    <property type="match status" value="2"/>
</dbReference>
<proteinExistence type="predicted"/>
<comment type="caution">
    <text evidence="3">The sequence shown here is derived from an EMBL/GenBank/DDBJ whole genome shotgun (WGS) entry which is preliminary data.</text>
</comment>
<dbReference type="InterPro" id="IPR001347">
    <property type="entry name" value="SIS_dom"/>
</dbReference>
<dbReference type="Gene3D" id="3.40.50.10490">
    <property type="entry name" value="Glucose-6-phosphate isomerase like protein, domain 1"/>
    <property type="match status" value="2"/>
</dbReference>
<evidence type="ECO:0000313" key="3">
    <source>
        <dbReference type="EMBL" id="TWH66892.1"/>
    </source>
</evidence>
<name>A0A562I7L5_MICOL</name>
<dbReference type="InterPro" id="IPR035490">
    <property type="entry name" value="GlmS/FrlB_SIS"/>
</dbReference>
<dbReference type="EMBL" id="VLKE01000001">
    <property type="protein sequence ID" value="TWH66892.1"/>
    <property type="molecule type" value="Genomic_DNA"/>
</dbReference>
<keyword evidence="4" id="KW-1185">Reference proteome</keyword>
<dbReference type="RefSeq" id="WP_145773886.1">
    <property type="nucleotide sequence ID" value="NZ_BAAATQ010000237.1"/>
</dbReference>
<evidence type="ECO:0000259" key="2">
    <source>
        <dbReference type="PROSITE" id="PS51464"/>
    </source>
</evidence>
<feature type="domain" description="SIS" evidence="2">
    <location>
        <begin position="170"/>
        <end position="299"/>
    </location>
</feature>
<dbReference type="GO" id="GO:0097367">
    <property type="term" value="F:carbohydrate derivative binding"/>
    <property type="evidence" value="ECO:0007669"/>
    <property type="project" value="InterPro"/>
</dbReference>
<dbReference type="SUPFAM" id="SSF53697">
    <property type="entry name" value="SIS domain"/>
    <property type="match status" value="1"/>
</dbReference>
<protein>
    <submittedName>
        <fullName evidence="3">Fructoselysine-6-P-deglycase FrlB-like protein</fullName>
    </submittedName>
</protein>
<dbReference type="InterPro" id="IPR046348">
    <property type="entry name" value="SIS_dom_sf"/>
</dbReference>
<evidence type="ECO:0000313" key="4">
    <source>
        <dbReference type="Proteomes" id="UP000319825"/>
    </source>
</evidence>
<dbReference type="CDD" id="cd05008">
    <property type="entry name" value="SIS_GlmS_GlmD_1"/>
    <property type="match status" value="1"/>
</dbReference>
<dbReference type="GO" id="GO:1901135">
    <property type="term" value="P:carbohydrate derivative metabolic process"/>
    <property type="evidence" value="ECO:0007669"/>
    <property type="project" value="InterPro"/>
</dbReference>